<evidence type="ECO:0000259" key="9">
    <source>
        <dbReference type="Pfam" id="PF00501"/>
    </source>
</evidence>
<dbReference type="KEGG" id="mft:XA26_06530"/>
<dbReference type="GeneID" id="93411170"/>
<dbReference type="InterPro" id="IPR000873">
    <property type="entry name" value="AMP-dep_synth/lig_dom"/>
</dbReference>
<dbReference type="SUPFAM" id="SSF56801">
    <property type="entry name" value="Acetyl-CoA synthetase-like"/>
    <property type="match status" value="1"/>
</dbReference>
<dbReference type="Pfam" id="PF13193">
    <property type="entry name" value="AMP-binding_C"/>
    <property type="match status" value="1"/>
</dbReference>
<evidence type="ECO:0000256" key="6">
    <source>
        <dbReference type="ARBA" id="ARBA00076959"/>
    </source>
</evidence>
<evidence type="ECO:0000256" key="7">
    <source>
        <dbReference type="ARBA" id="ARBA00080667"/>
    </source>
</evidence>
<dbReference type="GO" id="GO:0004467">
    <property type="term" value="F:long-chain fatty acid-CoA ligase activity"/>
    <property type="evidence" value="ECO:0007669"/>
    <property type="project" value="UniProtKB-EC"/>
</dbReference>
<protein>
    <recommendedName>
        <fullName evidence="5">Long-chain-fatty-acid--CoA ligase FadD13</fullName>
        <ecNumber evidence="3">6.2.1.3</ecNumber>
    </recommendedName>
    <alternativeName>
        <fullName evidence="6">Fatty acyl-CoA ligase</fullName>
    </alternativeName>
    <alternativeName>
        <fullName evidence="8">Fatty acyl-CoA synthetase</fullName>
    </alternativeName>
    <alternativeName>
        <fullName evidence="7">Very-long-chain fatty-acyl-CoA synthetase</fullName>
    </alternativeName>
</protein>
<evidence type="ECO:0000313" key="13">
    <source>
        <dbReference type="Proteomes" id="UP000057134"/>
    </source>
</evidence>
<dbReference type="PANTHER" id="PTHR43767">
    <property type="entry name" value="LONG-CHAIN-FATTY-ACID--COA LIGASE"/>
    <property type="match status" value="1"/>
</dbReference>
<gene>
    <name evidence="12" type="primary">dhbE_3</name>
    <name evidence="12" type="ORF">NCTC1542_05575</name>
    <name evidence="11" type="ORF">XA26_06530</name>
</gene>
<name>A0A0N9Y5S6_MYCFO</name>
<reference evidence="11 13" key="1">
    <citation type="journal article" date="2015" name="MBio">
        <title>Enzymatic Degradation of Phenazines Can Generate Energy and Protect Sensitive Organisms from Toxicity.</title>
        <authorList>
            <person name="Costa K.C."/>
            <person name="Bergkessel M."/>
            <person name="Saunders S."/>
            <person name="Korlach J."/>
            <person name="Newman D.K."/>
        </authorList>
    </citation>
    <scope>NUCLEOTIDE SEQUENCE [LARGE SCALE GENOMIC DNA]</scope>
    <source>
        <strain evidence="11 13">CT6</strain>
    </source>
</reference>
<dbReference type="Gene3D" id="3.40.50.12780">
    <property type="entry name" value="N-terminal domain of ligase-like"/>
    <property type="match status" value="1"/>
</dbReference>
<evidence type="ECO:0000256" key="5">
    <source>
        <dbReference type="ARBA" id="ARBA00069710"/>
    </source>
</evidence>
<evidence type="ECO:0000313" key="14">
    <source>
        <dbReference type="Proteomes" id="UP000255389"/>
    </source>
</evidence>
<dbReference type="Pfam" id="PF00501">
    <property type="entry name" value="AMP-binding"/>
    <property type="match status" value="1"/>
</dbReference>
<dbReference type="InterPro" id="IPR045851">
    <property type="entry name" value="AMP-bd_C_sf"/>
</dbReference>
<dbReference type="EC" id="6.2.1.3" evidence="3"/>
<dbReference type="CDD" id="cd12119">
    <property type="entry name" value="ttLC_FACS_AlkK_like"/>
    <property type="match status" value="1"/>
</dbReference>
<evidence type="ECO:0000256" key="1">
    <source>
        <dbReference type="ARBA" id="ARBA00006432"/>
    </source>
</evidence>
<organism evidence="11 13">
    <name type="scientific">Mycolicibacterium fortuitum</name>
    <name type="common">Mycobacterium fortuitum</name>
    <dbReference type="NCBI Taxonomy" id="1766"/>
    <lineage>
        <taxon>Bacteria</taxon>
        <taxon>Bacillati</taxon>
        <taxon>Actinomycetota</taxon>
        <taxon>Actinomycetes</taxon>
        <taxon>Mycobacteriales</taxon>
        <taxon>Mycobacteriaceae</taxon>
        <taxon>Mycolicibacterium</taxon>
    </lineage>
</organism>
<evidence type="ECO:0000256" key="2">
    <source>
        <dbReference type="ARBA" id="ARBA00022598"/>
    </source>
</evidence>
<dbReference type="Gene3D" id="3.30.300.30">
    <property type="match status" value="1"/>
</dbReference>
<dbReference type="InterPro" id="IPR020845">
    <property type="entry name" value="AMP-binding_CS"/>
</dbReference>
<dbReference type="PROSITE" id="PS00455">
    <property type="entry name" value="AMP_BINDING"/>
    <property type="match status" value="1"/>
</dbReference>
<evidence type="ECO:0000256" key="4">
    <source>
        <dbReference type="ARBA" id="ARBA00036813"/>
    </source>
</evidence>
<dbReference type="AlphaFoldDB" id="A0A0N9Y5S6"/>
<dbReference type="EMBL" id="CP011269">
    <property type="protein sequence ID" value="ALI24513.1"/>
    <property type="molecule type" value="Genomic_DNA"/>
</dbReference>
<feature type="domain" description="AMP-dependent synthetase/ligase" evidence="9">
    <location>
        <begin position="32"/>
        <end position="400"/>
    </location>
</feature>
<evidence type="ECO:0000313" key="12">
    <source>
        <dbReference type="EMBL" id="SUA04080.1"/>
    </source>
</evidence>
<dbReference type="InterPro" id="IPR050237">
    <property type="entry name" value="ATP-dep_AMP-bd_enzyme"/>
</dbReference>
<comment type="similarity">
    <text evidence="1">Belongs to the ATP-dependent AMP-binding enzyme family.</text>
</comment>
<dbReference type="EMBL" id="UGQY01000004">
    <property type="protein sequence ID" value="SUA04080.1"/>
    <property type="molecule type" value="Genomic_DNA"/>
</dbReference>
<dbReference type="RefSeq" id="WP_003884090.1">
    <property type="nucleotide sequence ID" value="NZ_CP011269.1"/>
</dbReference>
<evidence type="ECO:0000256" key="8">
    <source>
        <dbReference type="ARBA" id="ARBA00083882"/>
    </source>
</evidence>
<proteinExistence type="inferred from homology"/>
<dbReference type="PANTHER" id="PTHR43767:SF11">
    <property type="entry name" value="MEDIUM-CHAIN-FATTY-ACID--COA LIGASE"/>
    <property type="match status" value="1"/>
</dbReference>
<dbReference type="Proteomes" id="UP000255389">
    <property type="component" value="Unassembled WGS sequence"/>
</dbReference>
<accession>A0A0N9Y5S6</accession>
<dbReference type="PATRIC" id="fig|1766.6.peg.645"/>
<dbReference type="Proteomes" id="UP000057134">
    <property type="component" value="Chromosome"/>
</dbReference>
<evidence type="ECO:0000259" key="10">
    <source>
        <dbReference type="Pfam" id="PF13193"/>
    </source>
</evidence>
<sequence>MTVNVLGSNSMDDYPLTLTSVVERAGRFHSDVDVVSRRPSGAVTRTTFGECAARARRLAGALSALGVGEGDPVATLLWNQSEHLEAYFAVPAMGAVIHTLNPRLFPDELAFIVDDADDRVIIVDESLLDVFETFGARHDFHHVIVVTHDGAAPAGTLDYEALIAGAEPMVWPALDEQRAAAMCYTSGTTGRPKGVVYSHRALALHSLVAALPDQLSVSSRDTVLPVVPMFHANAWGLPYAAALAGARLVLPGPRLDPESVLDLCAREQVTMTAGVPTVWMGMLATLDAAPEKWNLSELDRLVVGGAAVPRSMFEGFDRHGLTVVQAWGMTETAPLGAVCRTPAHLDAGERDEQYGYRMRQGVASPFFDIRGRDDNGDLIVWDDAAMGELEVRGPWVAGSYHGGRGTDSFTADGWFRTGDVVRIDPHGCIRICDRSKDLVKSGGEWISSVDLENQLMSHPAVAQAAVIAVPDERWGERPLAVVVLADGGHASAQALRDHLAQDFAKWQLPDRFEFVEALPCTATGKFKKSELRTMFLTA</sequence>
<reference evidence="12 14" key="2">
    <citation type="submission" date="2018-06" db="EMBL/GenBank/DDBJ databases">
        <authorList>
            <consortium name="Pathogen Informatics"/>
            <person name="Doyle S."/>
        </authorList>
    </citation>
    <scope>NUCLEOTIDE SEQUENCE [LARGE SCALE GENOMIC DNA]</scope>
    <source>
        <strain evidence="12 14">NCTC1542</strain>
    </source>
</reference>
<dbReference type="FunFam" id="3.30.300.30:FF:000008">
    <property type="entry name" value="2,3-dihydroxybenzoate-AMP ligase"/>
    <property type="match status" value="1"/>
</dbReference>
<evidence type="ECO:0000256" key="3">
    <source>
        <dbReference type="ARBA" id="ARBA00026121"/>
    </source>
</evidence>
<dbReference type="InterPro" id="IPR025110">
    <property type="entry name" value="AMP-bd_C"/>
</dbReference>
<keyword evidence="13" id="KW-1185">Reference proteome</keyword>
<keyword evidence="2 11" id="KW-0436">Ligase</keyword>
<dbReference type="NCBIfam" id="NF004837">
    <property type="entry name" value="PRK06187.1"/>
    <property type="match status" value="1"/>
</dbReference>
<evidence type="ECO:0000313" key="11">
    <source>
        <dbReference type="EMBL" id="ALI24513.1"/>
    </source>
</evidence>
<dbReference type="InterPro" id="IPR042099">
    <property type="entry name" value="ANL_N_sf"/>
</dbReference>
<feature type="domain" description="AMP-binding enzyme C-terminal" evidence="10">
    <location>
        <begin position="451"/>
        <end position="525"/>
    </location>
</feature>
<comment type="catalytic activity">
    <reaction evidence="4">
        <text>a long-chain fatty acid + ATP + CoA = a long-chain fatty acyl-CoA + AMP + diphosphate</text>
        <dbReference type="Rhea" id="RHEA:15421"/>
        <dbReference type="ChEBI" id="CHEBI:30616"/>
        <dbReference type="ChEBI" id="CHEBI:33019"/>
        <dbReference type="ChEBI" id="CHEBI:57287"/>
        <dbReference type="ChEBI" id="CHEBI:57560"/>
        <dbReference type="ChEBI" id="CHEBI:83139"/>
        <dbReference type="ChEBI" id="CHEBI:456215"/>
        <dbReference type="EC" id="6.2.1.3"/>
    </reaction>
</comment>
<dbReference type="STRING" id="1766.XA26_06530"/>